<dbReference type="AlphaFoldDB" id="L9X6V8"/>
<dbReference type="STRING" id="1227497.C491_11144"/>
<dbReference type="GO" id="GO:0016787">
    <property type="term" value="F:hydrolase activity"/>
    <property type="evidence" value="ECO:0007669"/>
    <property type="project" value="UniProtKB-KW"/>
</dbReference>
<dbReference type="EMBL" id="AOIB01000024">
    <property type="protein sequence ID" value="ELY57337.1"/>
    <property type="molecule type" value="Genomic_DNA"/>
</dbReference>
<dbReference type="RefSeq" id="WP_005556176.1">
    <property type="nucleotide sequence ID" value="NZ_AOIB01000024.1"/>
</dbReference>
<keyword evidence="2" id="KW-0378">Hydrolase</keyword>
<accession>L9X6V8</accession>
<keyword evidence="1" id="KW-0472">Membrane</keyword>
<reference evidence="2 3" key="1">
    <citation type="journal article" date="2014" name="PLoS Genet.">
        <title>Phylogenetically driven sequencing of extremely halophilic archaea reveals strategies for static and dynamic osmo-response.</title>
        <authorList>
            <person name="Becker E.A."/>
            <person name="Seitzer P.M."/>
            <person name="Tritt A."/>
            <person name="Larsen D."/>
            <person name="Krusor M."/>
            <person name="Yao A.I."/>
            <person name="Wu D."/>
            <person name="Madern D."/>
            <person name="Eisen J.A."/>
            <person name="Darling A.E."/>
            <person name="Facciotti M.T."/>
        </authorList>
    </citation>
    <scope>NUCLEOTIDE SEQUENCE [LARGE SCALE GENOMIC DNA]</scope>
    <source>
        <strain evidence="2 3">DSM 10524</strain>
    </source>
</reference>
<feature type="transmembrane region" description="Helical" evidence="1">
    <location>
        <begin position="83"/>
        <end position="106"/>
    </location>
</feature>
<feature type="transmembrane region" description="Helical" evidence="1">
    <location>
        <begin position="12"/>
        <end position="33"/>
    </location>
</feature>
<dbReference type="Proteomes" id="UP000011688">
    <property type="component" value="Unassembled WGS sequence"/>
</dbReference>
<feature type="transmembrane region" description="Helical" evidence="1">
    <location>
        <begin position="53"/>
        <end position="71"/>
    </location>
</feature>
<comment type="caution">
    <text evidence="2">The sequence shown here is derived from an EMBL/GenBank/DDBJ whole genome shotgun (WGS) entry which is preliminary data.</text>
</comment>
<evidence type="ECO:0000313" key="3">
    <source>
        <dbReference type="Proteomes" id="UP000011688"/>
    </source>
</evidence>
<proteinExistence type="predicted"/>
<sequence length="170" mass="18527">MLHLTFPTHLAMGYLLGVYSRFPVAYLVVGSALPDLVDRPLYWLGLTPFTHTVAHSIAVAVPVSLVLTRLFGRRGAALSLGWLVHIATDFLNVATTQGLSATPYYVFFLGPPPDEREAFETVTLVLPVTDVTHTLHPVVLALEVAVLGWAAVTILRERSVLSRVRGVEAD</sequence>
<protein>
    <submittedName>
        <fullName evidence="2">Putative membrane-bound metal-dependent hydrolase</fullName>
    </submittedName>
</protein>
<organism evidence="2 3">
    <name type="scientific">Natronococcus amylolyticus DSM 10524</name>
    <dbReference type="NCBI Taxonomy" id="1227497"/>
    <lineage>
        <taxon>Archaea</taxon>
        <taxon>Methanobacteriati</taxon>
        <taxon>Methanobacteriota</taxon>
        <taxon>Stenosarchaea group</taxon>
        <taxon>Halobacteria</taxon>
        <taxon>Halobacteriales</taxon>
        <taxon>Natrialbaceae</taxon>
        <taxon>Natronococcus</taxon>
    </lineage>
</organism>
<name>L9X6V8_9EURY</name>
<feature type="transmembrane region" description="Helical" evidence="1">
    <location>
        <begin position="134"/>
        <end position="155"/>
    </location>
</feature>
<keyword evidence="1" id="KW-1133">Transmembrane helix</keyword>
<dbReference type="eggNOG" id="arCOG03392">
    <property type="taxonomic scope" value="Archaea"/>
</dbReference>
<keyword evidence="1" id="KW-0812">Transmembrane</keyword>
<evidence type="ECO:0000313" key="2">
    <source>
        <dbReference type="EMBL" id="ELY57337.1"/>
    </source>
</evidence>
<gene>
    <name evidence="2" type="ORF">C491_11144</name>
</gene>
<keyword evidence="3" id="KW-1185">Reference proteome</keyword>
<dbReference type="OrthoDB" id="200338at2157"/>
<evidence type="ECO:0000256" key="1">
    <source>
        <dbReference type="SAM" id="Phobius"/>
    </source>
</evidence>